<feature type="transmembrane region" description="Helical" evidence="1">
    <location>
        <begin position="21"/>
        <end position="38"/>
    </location>
</feature>
<dbReference type="PIRSF" id="PIRSF026631">
    <property type="entry name" value="UCP026631"/>
    <property type="match status" value="1"/>
</dbReference>
<dbReference type="Pfam" id="PF03703">
    <property type="entry name" value="bPH_2"/>
    <property type="match status" value="3"/>
</dbReference>
<dbReference type="EMBL" id="JBHTLT010000096">
    <property type="protein sequence ID" value="MFD1205860.1"/>
    <property type="molecule type" value="Genomic_DNA"/>
</dbReference>
<dbReference type="InterPro" id="IPR014529">
    <property type="entry name" value="UCP026631"/>
</dbReference>
<evidence type="ECO:0000256" key="1">
    <source>
        <dbReference type="SAM" id="Phobius"/>
    </source>
</evidence>
<protein>
    <submittedName>
        <fullName evidence="3">PH domain-containing protein</fullName>
    </submittedName>
</protein>
<organism evidence="3 4">
    <name type="scientific">Sporosarcina contaminans</name>
    <dbReference type="NCBI Taxonomy" id="633403"/>
    <lineage>
        <taxon>Bacteria</taxon>
        <taxon>Bacillati</taxon>
        <taxon>Bacillota</taxon>
        <taxon>Bacilli</taxon>
        <taxon>Bacillales</taxon>
        <taxon>Caryophanaceae</taxon>
        <taxon>Sporosarcina</taxon>
    </lineage>
</organism>
<keyword evidence="1" id="KW-0472">Membrane</keyword>
<evidence type="ECO:0000259" key="2">
    <source>
        <dbReference type="Pfam" id="PF03703"/>
    </source>
</evidence>
<dbReference type="Proteomes" id="UP001597231">
    <property type="component" value="Unassembled WGS sequence"/>
</dbReference>
<keyword evidence="4" id="KW-1185">Reference proteome</keyword>
<keyword evidence="1" id="KW-1133">Transmembrane helix</keyword>
<name>A0ABW3TYT6_9BACL</name>
<accession>A0ABW3TYT6</accession>
<proteinExistence type="predicted"/>
<sequence>MMSEQRYKLHWITAVIETLKAVKEAIFPLIVLIFANGWRKGGTGLWYVDYLSYIIFGVLIIFLLVSGIIKWIRFEYWFEDDELRIESGLFVKKKRYIPFDRIQSLDYTEGIFHRPFQLVKVKVETAGSSSLKKAEGELTAITKEAANRIEYEMQAAKKRKKEAVNGVNELETKEIMDAMPVEEVIDEVIPSKKIFSMTNKDLLLLATTSGGIGVILSGVAIFLSQFGDILPYEWMFEEISAFIKFGILIVGIVVFLALLFVWLLSVGMTYLSHYGFTVSLEKEDIVITRGLLEKKRVTVPLKRVQSVSVNENPLRQLFGYANVVLHSAGGGVGDSSKINLFPLVKKNRLKEPLQEIFPELNLEEPNYKLTSRGRHFYYRIDFVWMLPVIGALSYFFFPYGLFSLAIIPIIIGMGLWQHRSAAIGLDGQQLTMRYRGIGLHTAYMMKKRIQSMEMRQSYFHKRKGVATIVTNVKSGIGVHHATVQHMEVEEAERLYDWYGGNKKAVDRQADKNVGERLED</sequence>
<feature type="domain" description="YdbS-like PH" evidence="2">
    <location>
        <begin position="71"/>
        <end position="151"/>
    </location>
</feature>
<feature type="transmembrane region" description="Helical" evidence="1">
    <location>
        <begin position="50"/>
        <end position="69"/>
    </location>
</feature>
<gene>
    <name evidence="3" type="ORF">ACFQ38_12245</name>
</gene>
<feature type="domain" description="YdbS-like PH" evidence="2">
    <location>
        <begin position="275"/>
        <end position="343"/>
    </location>
</feature>
<feature type="transmembrane region" description="Helical" evidence="1">
    <location>
        <begin position="243"/>
        <end position="264"/>
    </location>
</feature>
<feature type="transmembrane region" description="Helical" evidence="1">
    <location>
        <begin position="202"/>
        <end position="223"/>
    </location>
</feature>
<evidence type="ECO:0000313" key="3">
    <source>
        <dbReference type="EMBL" id="MFD1205860.1"/>
    </source>
</evidence>
<evidence type="ECO:0000313" key="4">
    <source>
        <dbReference type="Proteomes" id="UP001597231"/>
    </source>
</evidence>
<dbReference type="InterPro" id="IPR005182">
    <property type="entry name" value="YdbS-like_PH"/>
</dbReference>
<keyword evidence="1" id="KW-0812">Transmembrane</keyword>
<feature type="domain" description="YdbS-like PH" evidence="2">
    <location>
        <begin position="423"/>
        <end position="498"/>
    </location>
</feature>
<dbReference type="PANTHER" id="PTHR34473">
    <property type="entry name" value="UPF0699 TRANSMEMBRANE PROTEIN YDBS"/>
    <property type="match status" value="1"/>
</dbReference>
<reference evidence="4" key="1">
    <citation type="journal article" date="2019" name="Int. J. Syst. Evol. Microbiol.">
        <title>The Global Catalogue of Microorganisms (GCM) 10K type strain sequencing project: providing services to taxonomists for standard genome sequencing and annotation.</title>
        <authorList>
            <consortium name="The Broad Institute Genomics Platform"/>
            <consortium name="The Broad Institute Genome Sequencing Center for Infectious Disease"/>
            <person name="Wu L."/>
            <person name="Ma J."/>
        </authorList>
    </citation>
    <scope>NUCLEOTIDE SEQUENCE [LARGE SCALE GENOMIC DNA]</scope>
    <source>
        <strain evidence="4">CCUG 53915</strain>
    </source>
</reference>
<dbReference type="PANTHER" id="PTHR34473:SF2">
    <property type="entry name" value="UPF0699 TRANSMEMBRANE PROTEIN YDBT"/>
    <property type="match status" value="1"/>
</dbReference>
<feature type="transmembrane region" description="Helical" evidence="1">
    <location>
        <begin position="376"/>
        <end position="396"/>
    </location>
</feature>
<comment type="caution">
    <text evidence="3">The sequence shown here is derived from an EMBL/GenBank/DDBJ whole genome shotgun (WGS) entry which is preliminary data.</text>
</comment>